<dbReference type="EMBL" id="PIQN01000005">
    <property type="protein sequence ID" value="PKA44361.1"/>
    <property type="molecule type" value="Genomic_DNA"/>
</dbReference>
<dbReference type="Proteomes" id="UP001060123">
    <property type="component" value="Chromosome"/>
</dbReference>
<evidence type="ECO:0000313" key="4">
    <source>
        <dbReference type="Proteomes" id="UP001060123"/>
    </source>
</evidence>
<dbReference type="RefSeq" id="WP_027513295.1">
    <property type="nucleotide sequence ID" value="NZ_CP104143.1"/>
</dbReference>
<keyword evidence="4" id="KW-1185">Reference proteome</keyword>
<name>A0A2N0DE29_RHISU</name>
<evidence type="ECO:0000313" key="2">
    <source>
        <dbReference type="EMBL" id="UWU14607.1"/>
    </source>
</evidence>
<dbReference type="AlphaFoldDB" id="A0A2N0DE29"/>
<evidence type="ECO:0000313" key="3">
    <source>
        <dbReference type="Proteomes" id="UP000232164"/>
    </source>
</evidence>
<reference evidence="1 3" key="1">
    <citation type="submission" date="2017-11" db="EMBL/GenBank/DDBJ databases">
        <authorList>
            <person name="Han C.G."/>
        </authorList>
    </citation>
    <scope>NUCLEOTIDE SEQUENCE [LARGE SCALE GENOMIC DNA]</scope>
    <source>
        <strain evidence="1 3">HCNT1</strain>
    </source>
</reference>
<protein>
    <submittedName>
        <fullName evidence="2">Tellurite resistance TerB family protein</fullName>
    </submittedName>
    <submittedName>
        <fullName evidence="1">Tellurite resistance protein TerB</fullName>
    </submittedName>
</protein>
<proteinExistence type="predicted"/>
<reference evidence="2" key="3">
    <citation type="submission" date="2022-09" db="EMBL/GenBank/DDBJ databases">
        <title>Australian commercial rhizobial inoculants.</title>
        <authorList>
            <person name="Kohlmeier M.G."/>
            <person name="O'Hara G.W."/>
            <person name="Colombi E."/>
            <person name="Ramsay J.P."/>
            <person name="Terpolilli J."/>
        </authorList>
    </citation>
    <scope>NUCLEOTIDE SEQUENCE</scope>
    <source>
        <strain evidence="2">WSM1592</strain>
    </source>
</reference>
<dbReference type="InterPro" id="IPR029024">
    <property type="entry name" value="TerB-like"/>
</dbReference>
<organism evidence="1 3">
    <name type="scientific">Rhizobium sullae</name>
    <name type="common">Rhizobium hedysari</name>
    <dbReference type="NCBI Taxonomy" id="50338"/>
    <lineage>
        <taxon>Bacteria</taxon>
        <taxon>Pseudomonadati</taxon>
        <taxon>Pseudomonadota</taxon>
        <taxon>Alphaproteobacteria</taxon>
        <taxon>Hyphomicrobiales</taxon>
        <taxon>Rhizobiaceae</taxon>
        <taxon>Rhizobium/Agrobacterium group</taxon>
        <taxon>Rhizobium</taxon>
    </lineage>
</organism>
<accession>A0A2N0DE29</accession>
<dbReference type="OrthoDB" id="8448017at2"/>
<reference evidence="1 3" key="2">
    <citation type="submission" date="2017-12" db="EMBL/GenBank/DDBJ databases">
        <title>Genome sequence of Rhizobium sullae HCNT1 isolated from Sulla coronaria nodules and featuring peculiar denitrification phenotypes.</title>
        <authorList>
            <person name="De Diego-Diaz B."/>
            <person name="Treu L."/>
            <person name="Campanaro S."/>
            <person name="Da Silva Duarte V."/>
            <person name="Basaglia M."/>
            <person name="Favaro L."/>
            <person name="Casella S."/>
            <person name="Squartini A."/>
        </authorList>
    </citation>
    <scope>NUCLEOTIDE SEQUENCE [LARGE SCALE GENOMIC DNA]</scope>
    <source>
        <strain evidence="1 3">HCNT1</strain>
    </source>
</reference>
<dbReference type="STRING" id="1041146.GCA_000427985_05299"/>
<dbReference type="EMBL" id="CP104143">
    <property type="protein sequence ID" value="UWU14607.1"/>
    <property type="molecule type" value="Genomic_DNA"/>
</dbReference>
<dbReference type="Gene3D" id="1.10.3680.10">
    <property type="entry name" value="TerB-like"/>
    <property type="match status" value="1"/>
</dbReference>
<gene>
    <name evidence="1" type="ORF">CWR43_08805</name>
    <name evidence="2" type="ORF">N2599_00790</name>
</gene>
<dbReference type="CDD" id="cd07176">
    <property type="entry name" value="terB"/>
    <property type="match status" value="1"/>
</dbReference>
<dbReference type="SUPFAM" id="SSF158682">
    <property type="entry name" value="TerB-like"/>
    <property type="match status" value="1"/>
</dbReference>
<sequence length="138" mass="15131">MNKPLSAHDALIYVMVMASAVDSTMNDREMERIGQLIGFLPVFKDFDDDKLISIARDCAALLAGPEGLDVVLETVKDTLPARLYDTAYALAVEVASADLSVKAEELRLLSMLRDRLGLDKLTCAAIERSAIARFRNGQ</sequence>
<evidence type="ECO:0000313" key="1">
    <source>
        <dbReference type="EMBL" id="PKA44361.1"/>
    </source>
</evidence>
<dbReference type="Proteomes" id="UP000232164">
    <property type="component" value="Unassembled WGS sequence"/>
</dbReference>